<evidence type="ECO:0000256" key="5">
    <source>
        <dbReference type="SAM" id="MobiDB-lite"/>
    </source>
</evidence>
<name>A0A8B9GGP8_9PSIT</name>
<protein>
    <recommendedName>
        <fullName evidence="2">Protein MIX23</fullName>
    </recommendedName>
    <alternativeName>
        <fullName evidence="3">Coiled-coil domain-containing protein 58</fullName>
    </alternativeName>
</protein>
<feature type="coiled-coil region" evidence="4">
    <location>
        <begin position="311"/>
        <end position="341"/>
    </location>
</feature>
<keyword evidence="7" id="KW-1185">Reference proteome</keyword>
<dbReference type="Pfam" id="PF09774">
    <property type="entry name" value="MIX23"/>
    <property type="match status" value="1"/>
</dbReference>
<reference evidence="6" key="2">
    <citation type="submission" date="2025-09" db="UniProtKB">
        <authorList>
            <consortium name="Ensembl"/>
        </authorList>
    </citation>
    <scope>IDENTIFICATION</scope>
</reference>
<evidence type="ECO:0000256" key="4">
    <source>
        <dbReference type="SAM" id="Coils"/>
    </source>
</evidence>
<dbReference type="Ensembl" id="ENSACOT00000024827.1">
    <property type="protein sequence ID" value="ENSACOP00000024005.1"/>
    <property type="gene ID" value="ENSACOG00000016168.1"/>
</dbReference>
<dbReference type="Proteomes" id="UP000694522">
    <property type="component" value="Unplaced"/>
</dbReference>
<dbReference type="InterPro" id="IPR019171">
    <property type="entry name" value="MIX23"/>
</dbReference>
<keyword evidence="4" id="KW-0175">Coiled coil</keyword>
<evidence type="ECO:0000256" key="2">
    <source>
        <dbReference type="ARBA" id="ARBA00024228"/>
    </source>
</evidence>
<dbReference type="PANTHER" id="PTHR31905:SF2">
    <property type="entry name" value="PROTEIN MIX23"/>
    <property type="match status" value="1"/>
</dbReference>
<dbReference type="AlphaFoldDB" id="A0A8B9GGP8"/>
<feature type="region of interest" description="Disordered" evidence="5">
    <location>
        <begin position="126"/>
        <end position="220"/>
    </location>
</feature>
<accession>A0A8B9GGP8</accession>
<evidence type="ECO:0000313" key="6">
    <source>
        <dbReference type="Ensembl" id="ENSACOP00000024005.1"/>
    </source>
</evidence>
<feature type="compositionally biased region" description="Low complexity" evidence="5">
    <location>
        <begin position="204"/>
        <end position="220"/>
    </location>
</feature>
<dbReference type="GO" id="GO:0005758">
    <property type="term" value="C:mitochondrial intermembrane space"/>
    <property type="evidence" value="ECO:0007669"/>
    <property type="project" value="InterPro"/>
</dbReference>
<organism evidence="6 7">
    <name type="scientific">Amazona collaria</name>
    <name type="common">yellow-billed parrot</name>
    <dbReference type="NCBI Taxonomy" id="241587"/>
    <lineage>
        <taxon>Eukaryota</taxon>
        <taxon>Metazoa</taxon>
        <taxon>Chordata</taxon>
        <taxon>Craniata</taxon>
        <taxon>Vertebrata</taxon>
        <taxon>Euteleostomi</taxon>
        <taxon>Archelosauria</taxon>
        <taxon>Archosauria</taxon>
        <taxon>Dinosauria</taxon>
        <taxon>Saurischia</taxon>
        <taxon>Theropoda</taxon>
        <taxon>Coelurosauria</taxon>
        <taxon>Aves</taxon>
        <taxon>Neognathae</taxon>
        <taxon>Neoaves</taxon>
        <taxon>Telluraves</taxon>
        <taxon>Australaves</taxon>
        <taxon>Psittaciformes</taxon>
        <taxon>Psittacidae</taxon>
        <taxon>Amazona</taxon>
    </lineage>
</organism>
<evidence type="ECO:0000313" key="7">
    <source>
        <dbReference type="Proteomes" id="UP000694522"/>
    </source>
</evidence>
<sequence length="380" mass="42291">MEEWNHKTHPNFERQKSISKHRNSVLLMLAENVSPMKKSCPSFFMRNRFHQCKVYIYRWIAPTKPFPRSPQKEGKVQTHSFHVLQSLGGPPAPYIAAKASLLPPPRHLQLGRGRPGGIPVPHRTGLGIPGLTTPPAAPKPRGADTHRRGPAYRWLPWPSPGAPQRHRWAGTGTGETRRNAHGGRSFGGETKRQSRPTPPPPPMLGRGPLPGQGTPHLASSRLPAGLAGAAAVGLSSMAAAGGEASCEDFAEFQEFLRVMRTIDDRIVHELNTTIPTASFVGKIDASQTCKELYQSLMDAHTSRERIIKNCIAQTSSVVKTLREEREKAQDDAALLKQLRKEQTKLKLMQSELNVEEVVNDRSWKVFNERCRIHYKPPKSQ</sequence>
<dbReference type="PANTHER" id="PTHR31905">
    <property type="entry name" value="COILED-COIL DOMAIN-CONTAINING PROTEIN 58"/>
    <property type="match status" value="1"/>
</dbReference>
<reference evidence="6" key="1">
    <citation type="submission" date="2025-08" db="UniProtKB">
        <authorList>
            <consortium name="Ensembl"/>
        </authorList>
    </citation>
    <scope>IDENTIFICATION</scope>
</reference>
<comment type="similarity">
    <text evidence="1">Belongs to the MIX23 family.</text>
</comment>
<evidence type="ECO:0000256" key="1">
    <source>
        <dbReference type="ARBA" id="ARBA00024204"/>
    </source>
</evidence>
<proteinExistence type="inferred from homology"/>
<evidence type="ECO:0000256" key="3">
    <source>
        <dbReference type="ARBA" id="ARBA00030733"/>
    </source>
</evidence>